<reference evidence="1 2" key="1">
    <citation type="submission" date="2024-11" db="EMBL/GenBank/DDBJ databases">
        <title>Chromosome-level genome assembly of Eucalyptus globulus Labill. provides insights into its genome evolution.</title>
        <authorList>
            <person name="Li X."/>
        </authorList>
    </citation>
    <scope>NUCLEOTIDE SEQUENCE [LARGE SCALE GENOMIC DNA]</scope>
    <source>
        <strain evidence="1">CL2024</strain>
        <tissue evidence="1">Fresh tender leaves</tissue>
    </source>
</reference>
<dbReference type="EMBL" id="JBJKBG010000010">
    <property type="protein sequence ID" value="KAL3719267.1"/>
    <property type="molecule type" value="Genomic_DNA"/>
</dbReference>
<dbReference type="Proteomes" id="UP001634007">
    <property type="component" value="Unassembled WGS sequence"/>
</dbReference>
<keyword evidence="2" id="KW-1185">Reference proteome</keyword>
<dbReference type="AlphaFoldDB" id="A0ABD3IW80"/>
<sequence>MANTLIMNQGETDFNSLGLAGLDFFDVGKGLIIEASKWNESHSSGYLRMGRKGVELEVLADMFCGAREVGLKKPQAARSSDELMDEAAMMDCGMMGTAGIASPNLRGRLEIRIELGLNLYKDEQNKYKSRDAESYKQDAPINASQGIEGSCGCTDLESIKGRLKEGEQALCLISCIRSYNRNATDISIRRRPWIIYF</sequence>
<accession>A0ABD3IW80</accession>
<name>A0ABD3IW80_EUCGL</name>
<comment type="caution">
    <text evidence="1">The sequence shown here is derived from an EMBL/GenBank/DDBJ whole genome shotgun (WGS) entry which is preliminary data.</text>
</comment>
<gene>
    <name evidence="1" type="ORF">ACJRO7_004253</name>
</gene>
<protein>
    <submittedName>
        <fullName evidence="1">Uncharacterized protein</fullName>
    </submittedName>
</protein>
<evidence type="ECO:0000313" key="2">
    <source>
        <dbReference type="Proteomes" id="UP001634007"/>
    </source>
</evidence>
<proteinExistence type="predicted"/>
<evidence type="ECO:0000313" key="1">
    <source>
        <dbReference type="EMBL" id="KAL3719267.1"/>
    </source>
</evidence>
<organism evidence="1 2">
    <name type="scientific">Eucalyptus globulus</name>
    <name type="common">Tasmanian blue gum</name>
    <dbReference type="NCBI Taxonomy" id="34317"/>
    <lineage>
        <taxon>Eukaryota</taxon>
        <taxon>Viridiplantae</taxon>
        <taxon>Streptophyta</taxon>
        <taxon>Embryophyta</taxon>
        <taxon>Tracheophyta</taxon>
        <taxon>Spermatophyta</taxon>
        <taxon>Magnoliopsida</taxon>
        <taxon>eudicotyledons</taxon>
        <taxon>Gunneridae</taxon>
        <taxon>Pentapetalae</taxon>
        <taxon>rosids</taxon>
        <taxon>malvids</taxon>
        <taxon>Myrtales</taxon>
        <taxon>Myrtaceae</taxon>
        <taxon>Myrtoideae</taxon>
        <taxon>Eucalypteae</taxon>
        <taxon>Eucalyptus</taxon>
    </lineage>
</organism>